<keyword evidence="10" id="KW-1185">Reference proteome</keyword>
<evidence type="ECO:0000256" key="1">
    <source>
        <dbReference type="ARBA" id="ARBA00001970"/>
    </source>
</evidence>
<keyword evidence="6" id="KW-0408">Iron</keyword>
<reference evidence="9" key="1">
    <citation type="submission" date="2021-06" db="EMBL/GenBank/DDBJ databases">
        <authorList>
            <person name="Kallberg Y."/>
            <person name="Tangrot J."/>
            <person name="Rosling A."/>
        </authorList>
    </citation>
    <scope>NUCLEOTIDE SEQUENCE</scope>
    <source>
        <strain evidence="9">IA702</strain>
    </source>
</reference>
<gene>
    <name evidence="9" type="ORF">POCULU_LOCUS2575</name>
</gene>
<dbReference type="AlphaFoldDB" id="A0A9N9F020"/>
<evidence type="ECO:0000256" key="2">
    <source>
        <dbReference type="ARBA" id="ARBA00022559"/>
    </source>
</evidence>
<dbReference type="Proteomes" id="UP000789572">
    <property type="component" value="Unassembled WGS sequence"/>
</dbReference>
<comment type="similarity">
    <text evidence="7">Belongs to the chloroperoxidase family.</text>
</comment>
<accession>A0A9N9F020</accession>
<proteinExistence type="inferred from homology"/>
<dbReference type="InterPro" id="IPR000028">
    <property type="entry name" value="Chloroperoxidase"/>
</dbReference>
<keyword evidence="4" id="KW-0479">Metal-binding</keyword>
<comment type="cofactor">
    <cofactor evidence="1">
        <name>heme b</name>
        <dbReference type="ChEBI" id="CHEBI:60344"/>
    </cofactor>
</comment>
<dbReference type="SUPFAM" id="SSF47571">
    <property type="entry name" value="Cloroperoxidase"/>
    <property type="match status" value="1"/>
</dbReference>
<evidence type="ECO:0000313" key="10">
    <source>
        <dbReference type="Proteomes" id="UP000789572"/>
    </source>
</evidence>
<dbReference type="GO" id="GO:0004601">
    <property type="term" value="F:peroxidase activity"/>
    <property type="evidence" value="ECO:0007669"/>
    <property type="project" value="UniProtKB-KW"/>
</dbReference>
<feature type="domain" description="Heme haloperoxidase family profile" evidence="8">
    <location>
        <begin position="2"/>
        <end position="205"/>
    </location>
</feature>
<dbReference type="OrthoDB" id="407298at2759"/>
<dbReference type="Gene3D" id="1.10.489.10">
    <property type="entry name" value="Chloroperoxidase-like"/>
    <property type="match status" value="1"/>
</dbReference>
<evidence type="ECO:0000313" key="9">
    <source>
        <dbReference type="EMBL" id="CAG8501065.1"/>
    </source>
</evidence>
<dbReference type="Pfam" id="PF01328">
    <property type="entry name" value="Peroxidase_2"/>
    <property type="match status" value="1"/>
</dbReference>
<name>A0A9N9F020_9GLOM</name>
<protein>
    <submittedName>
        <fullName evidence="9">7698_t:CDS:1</fullName>
    </submittedName>
</protein>
<dbReference type="GO" id="GO:0046872">
    <property type="term" value="F:metal ion binding"/>
    <property type="evidence" value="ECO:0007669"/>
    <property type="project" value="UniProtKB-KW"/>
</dbReference>
<evidence type="ECO:0000256" key="5">
    <source>
        <dbReference type="ARBA" id="ARBA00023002"/>
    </source>
</evidence>
<dbReference type="PANTHER" id="PTHR33577">
    <property type="entry name" value="STERIGMATOCYSTIN BIOSYNTHESIS PEROXIDASE STCC-RELATED"/>
    <property type="match status" value="1"/>
</dbReference>
<keyword evidence="5" id="KW-0560">Oxidoreductase</keyword>
<sequence>MSTSEWKPPGKGDLRSPCPALNILANHGYLPHDGKNLTAAQITDALNKHLNVSRGFANFMARAAVYLVGSKGVCSLEDLGKHNVIEHDASLTRQDAFLGDNIHVDPSLVDSLLSHAVDGRITIDTLAKFRNLRYEDSKERDKEFCFGTKQYKTAFGESALLLSVLGQATNQEIDVETARTLLKEERLPDGWQKGSKPVTFCDVWSMQSKIENRSKEMKNEKK</sequence>
<evidence type="ECO:0000256" key="7">
    <source>
        <dbReference type="ARBA" id="ARBA00025795"/>
    </source>
</evidence>
<dbReference type="EMBL" id="CAJVPJ010000246">
    <property type="protein sequence ID" value="CAG8501065.1"/>
    <property type="molecule type" value="Genomic_DNA"/>
</dbReference>
<dbReference type="PANTHER" id="PTHR33577:SF9">
    <property type="entry name" value="PEROXIDASE STCC"/>
    <property type="match status" value="1"/>
</dbReference>
<dbReference type="InterPro" id="IPR036851">
    <property type="entry name" value="Chloroperoxidase-like_sf"/>
</dbReference>
<evidence type="ECO:0000259" key="8">
    <source>
        <dbReference type="PROSITE" id="PS51405"/>
    </source>
</evidence>
<evidence type="ECO:0000256" key="4">
    <source>
        <dbReference type="ARBA" id="ARBA00022723"/>
    </source>
</evidence>
<comment type="caution">
    <text evidence="9">The sequence shown here is derived from an EMBL/GenBank/DDBJ whole genome shotgun (WGS) entry which is preliminary data.</text>
</comment>
<keyword evidence="3" id="KW-0349">Heme</keyword>
<organism evidence="9 10">
    <name type="scientific">Paraglomus occultum</name>
    <dbReference type="NCBI Taxonomy" id="144539"/>
    <lineage>
        <taxon>Eukaryota</taxon>
        <taxon>Fungi</taxon>
        <taxon>Fungi incertae sedis</taxon>
        <taxon>Mucoromycota</taxon>
        <taxon>Glomeromycotina</taxon>
        <taxon>Glomeromycetes</taxon>
        <taxon>Paraglomerales</taxon>
        <taxon>Paraglomeraceae</taxon>
        <taxon>Paraglomus</taxon>
    </lineage>
</organism>
<evidence type="ECO:0000256" key="6">
    <source>
        <dbReference type="ARBA" id="ARBA00023004"/>
    </source>
</evidence>
<keyword evidence="2" id="KW-0575">Peroxidase</keyword>
<dbReference type="PROSITE" id="PS51405">
    <property type="entry name" value="HEME_HALOPEROXIDASE"/>
    <property type="match status" value="1"/>
</dbReference>
<evidence type="ECO:0000256" key="3">
    <source>
        <dbReference type="ARBA" id="ARBA00022617"/>
    </source>
</evidence>